<reference evidence="3 4" key="1">
    <citation type="submission" date="2021-01" db="EMBL/GenBank/DDBJ databases">
        <title>Genome seq and assembly of Nocardiodes sp. G10.</title>
        <authorList>
            <person name="Chhetri G."/>
        </authorList>
    </citation>
    <scope>NUCLEOTIDE SEQUENCE [LARGE SCALE GENOMIC DNA]</scope>
    <source>
        <strain evidence="3 4">G10</strain>
    </source>
</reference>
<dbReference type="Pfam" id="PF07452">
    <property type="entry name" value="CHRD"/>
    <property type="match status" value="1"/>
</dbReference>
<proteinExistence type="predicted"/>
<organism evidence="3 4">
    <name type="scientific">Nocardioides baculatus</name>
    <dbReference type="NCBI Taxonomy" id="2801337"/>
    <lineage>
        <taxon>Bacteria</taxon>
        <taxon>Bacillati</taxon>
        <taxon>Actinomycetota</taxon>
        <taxon>Actinomycetes</taxon>
        <taxon>Propionibacteriales</taxon>
        <taxon>Nocardioidaceae</taxon>
        <taxon>Nocardioides</taxon>
    </lineage>
</organism>
<comment type="caution">
    <text evidence="3">The sequence shown here is derived from an EMBL/GenBank/DDBJ whole genome shotgun (WGS) entry which is preliminary data.</text>
</comment>
<evidence type="ECO:0000259" key="2">
    <source>
        <dbReference type="SMART" id="SM00754"/>
    </source>
</evidence>
<dbReference type="RefSeq" id="WP_201933504.1">
    <property type="nucleotide sequence ID" value="NZ_JAERSG010000001.1"/>
</dbReference>
<dbReference type="EMBL" id="JAERSG010000001">
    <property type="protein sequence ID" value="MBL0746704.1"/>
    <property type="molecule type" value="Genomic_DNA"/>
</dbReference>
<accession>A0ABS1L4U6</accession>
<name>A0ABS1L4U6_9ACTN</name>
<gene>
    <name evidence="3" type="ORF">JI751_03710</name>
</gene>
<feature type="domain" description="CHRD" evidence="2">
    <location>
        <begin position="34"/>
        <end position="140"/>
    </location>
</feature>
<feature type="signal peptide" evidence="1">
    <location>
        <begin position="1"/>
        <end position="26"/>
    </location>
</feature>
<evidence type="ECO:0000313" key="3">
    <source>
        <dbReference type="EMBL" id="MBL0746704.1"/>
    </source>
</evidence>
<keyword evidence="4" id="KW-1185">Reference proteome</keyword>
<sequence length="140" mass="14390">MATLTRSVAALAAALTILSVPSAAHARPAQVGATVLSTHLTHSGDPDGSGSATVRLRPGAGRVCASISWTGIDDPSAAHIHRASDGFVLVDLTGAVTGGSRCVDAPRAVIRRIALHPRRYYVNVHNATYPAGAVQGTLHR</sequence>
<dbReference type="Proteomes" id="UP000636918">
    <property type="component" value="Unassembled WGS sequence"/>
</dbReference>
<dbReference type="InterPro" id="IPR010895">
    <property type="entry name" value="CHRD"/>
</dbReference>
<evidence type="ECO:0000256" key="1">
    <source>
        <dbReference type="SAM" id="SignalP"/>
    </source>
</evidence>
<evidence type="ECO:0000313" key="4">
    <source>
        <dbReference type="Proteomes" id="UP000636918"/>
    </source>
</evidence>
<keyword evidence="1" id="KW-0732">Signal</keyword>
<dbReference type="SMART" id="SM00754">
    <property type="entry name" value="CHRD"/>
    <property type="match status" value="1"/>
</dbReference>
<protein>
    <submittedName>
        <fullName evidence="3">CHRD domain-containing protein</fullName>
    </submittedName>
</protein>
<feature type="chain" id="PRO_5046857021" evidence="1">
    <location>
        <begin position="27"/>
        <end position="140"/>
    </location>
</feature>